<dbReference type="AlphaFoldDB" id="A0A3N0Y1I8"/>
<dbReference type="OrthoDB" id="9941159at2759"/>
<comment type="caution">
    <text evidence="8">The sequence shown here is derived from an EMBL/GenBank/DDBJ whole genome shotgun (WGS) entry which is preliminary data.</text>
</comment>
<proteinExistence type="predicted"/>
<feature type="domain" description="FAM234A/B beta-propeller" evidence="7">
    <location>
        <begin position="376"/>
        <end position="710"/>
    </location>
</feature>
<evidence type="ECO:0000256" key="2">
    <source>
        <dbReference type="ARBA" id="ARBA00022692"/>
    </source>
</evidence>
<evidence type="ECO:0000256" key="5">
    <source>
        <dbReference type="SAM" id="MobiDB-lite"/>
    </source>
</evidence>
<dbReference type="InterPro" id="IPR055409">
    <property type="entry name" value="Beta-prop_FAM234A_B"/>
</dbReference>
<dbReference type="PANTHER" id="PTHR21419:SF25">
    <property type="entry name" value="PROTEIN FAM234B"/>
    <property type="match status" value="1"/>
</dbReference>
<dbReference type="InterPro" id="IPR045232">
    <property type="entry name" value="FAM234"/>
</dbReference>
<dbReference type="InterPro" id="IPR028994">
    <property type="entry name" value="Integrin_alpha_N"/>
</dbReference>
<dbReference type="EMBL" id="RJVU01054096">
    <property type="protein sequence ID" value="ROL15621.1"/>
    <property type="molecule type" value="Genomic_DNA"/>
</dbReference>
<sequence>MAAALSRALKLPGKKGSDLGEYDPLTQADSEDETEDDDLVLNYPRNGLGPAAADLRDEEEEFDEEEEWRAQRLQREGAGHVEEAGPGRSQGGDSEEKAARVRGAVRTAAFLLPLSCAALLVLLCAFLIPCPQGAPHRPQWERELGDVGGVTSPPLALWDVDGDGLEDVLIGVTNISNDSQPMNAQSKEFSVSAVSGVGGQLLWTRPLREPLLSVQCGLQTGSTDPLWRKQSSACVLISSGHIITVNASTGRTWWTAAVGDVESHAVLLPDLDGDAFPDLLIATLPADQVTTHTHTHTHTLCYVHLYMVFIQSHFCYMVSDLALVLISGRSGALIGRPVNFNLTAQGKLIGPLLHETLKGAYYVLFGLGECRSRVSDLALVLISGRSGALIGRPVNFNLTAQGKLIGPLLHETLKGAYYVLFGLGTVEGVSLSFIYRQATGGTAAPRLSLKEPGWERLRKSNSSSLIHISSASEQVEFLLPLVAGLCHQHNNLDSASVLNSSRSDWILLSGASGQLSVLRESDTRTAWSLGLAAIHTRPALGHFNDDGVPDLLIHQSTNGVRKVQIIDGARGRSLWEAGFVCPRLAVEDSSVLTTSGQSVFLFWAGDPISQAQNVTKAANQAAAAAEPVLRKLFLFHPYYPTILLQLSSTTDTVLTATVSYQPQQKDASYISVSSRPTSGPRPAAQLLKSLSLRAAIAAAQIVQLPDASRDAGSAKPAAFHLSKFFRRLSFKQVRVTLLDPPLDERMKLVMCSMMMCKYFISLNLN</sequence>
<keyword evidence="9" id="KW-1185">Reference proteome</keyword>
<evidence type="ECO:0000256" key="3">
    <source>
        <dbReference type="ARBA" id="ARBA00022989"/>
    </source>
</evidence>
<organism evidence="8 9">
    <name type="scientific">Anabarilius grahami</name>
    <name type="common">Kanglang fish</name>
    <name type="synonym">Barilius grahami</name>
    <dbReference type="NCBI Taxonomy" id="495550"/>
    <lineage>
        <taxon>Eukaryota</taxon>
        <taxon>Metazoa</taxon>
        <taxon>Chordata</taxon>
        <taxon>Craniata</taxon>
        <taxon>Vertebrata</taxon>
        <taxon>Euteleostomi</taxon>
        <taxon>Actinopterygii</taxon>
        <taxon>Neopterygii</taxon>
        <taxon>Teleostei</taxon>
        <taxon>Ostariophysi</taxon>
        <taxon>Cypriniformes</taxon>
        <taxon>Xenocyprididae</taxon>
        <taxon>Xenocypridinae</taxon>
        <taxon>Xenocypridinae incertae sedis</taxon>
        <taxon>Anabarilius</taxon>
    </lineage>
</organism>
<name>A0A3N0Y1I8_ANAGA</name>
<feature type="transmembrane region" description="Helical" evidence="6">
    <location>
        <begin position="107"/>
        <end position="128"/>
    </location>
</feature>
<evidence type="ECO:0000313" key="9">
    <source>
        <dbReference type="Proteomes" id="UP000281406"/>
    </source>
</evidence>
<keyword evidence="2 6" id="KW-0812">Transmembrane</keyword>
<dbReference type="Proteomes" id="UP000281406">
    <property type="component" value="Unassembled WGS sequence"/>
</dbReference>
<accession>A0A3N0Y1I8</accession>
<feature type="compositionally biased region" description="Acidic residues" evidence="5">
    <location>
        <begin position="56"/>
        <end position="67"/>
    </location>
</feature>
<dbReference type="SUPFAM" id="SSF69318">
    <property type="entry name" value="Integrin alpha N-terminal domain"/>
    <property type="match status" value="1"/>
</dbReference>
<evidence type="ECO:0000256" key="1">
    <source>
        <dbReference type="ARBA" id="ARBA00004167"/>
    </source>
</evidence>
<evidence type="ECO:0000259" key="7">
    <source>
        <dbReference type="Pfam" id="PF23727"/>
    </source>
</evidence>
<evidence type="ECO:0000256" key="6">
    <source>
        <dbReference type="SAM" id="Phobius"/>
    </source>
</evidence>
<feature type="region of interest" description="Disordered" evidence="5">
    <location>
        <begin position="1"/>
        <end position="96"/>
    </location>
</feature>
<dbReference type="Pfam" id="PF23727">
    <property type="entry name" value="Beta-prop_FAM234A_B"/>
    <property type="match status" value="2"/>
</dbReference>
<keyword evidence="4 6" id="KW-0472">Membrane</keyword>
<protein>
    <submittedName>
        <fullName evidence="8">Protein FAM234B</fullName>
    </submittedName>
</protein>
<feature type="compositionally biased region" description="Basic and acidic residues" evidence="5">
    <location>
        <begin position="68"/>
        <end position="85"/>
    </location>
</feature>
<keyword evidence="3 6" id="KW-1133">Transmembrane helix</keyword>
<comment type="subcellular location">
    <subcellularLocation>
        <location evidence="1">Membrane</location>
        <topology evidence="1">Single-pass membrane protein</topology>
    </subcellularLocation>
</comment>
<dbReference type="GO" id="GO:0016020">
    <property type="term" value="C:membrane"/>
    <property type="evidence" value="ECO:0007669"/>
    <property type="project" value="UniProtKB-SubCell"/>
</dbReference>
<reference evidence="8 9" key="1">
    <citation type="submission" date="2018-10" db="EMBL/GenBank/DDBJ databases">
        <title>Genome assembly for a Yunnan-Guizhou Plateau 3E fish, Anabarilius grahami (Regan), and its evolutionary and genetic applications.</title>
        <authorList>
            <person name="Jiang W."/>
        </authorList>
    </citation>
    <scope>NUCLEOTIDE SEQUENCE [LARGE SCALE GENOMIC DNA]</scope>
    <source>
        <strain evidence="8">AG-KIZ</strain>
        <tissue evidence="8">Muscle</tissue>
    </source>
</reference>
<feature type="domain" description="FAM234A/B beta-propeller" evidence="7">
    <location>
        <begin position="154"/>
        <end position="292"/>
    </location>
</feature>
<evidence type="ECO:0000256" key="4">
    <source>
        <dbReference type="ARBA" id="ARBA00023136"/>
    </source>
</evidence>
<dbReference type="PANTHER" id="PTHR21419">
    <property type="match status" value="1"/>
</dbReference>
<gene>
    <name evidence="8" type="ORF">DPX16_1069</name>
</gene>
<evidence type="ECO:0000313" key="8">
    <source>
        <dbReference type="EMBL" id="ROL15621.1"/>
    </source>
</evidence>
<feature type="compositionally biased region" description="Acidic residues" evidence="5">
    <location>
        <begin position="29"/>
        <end position="39"/>
    </location>
</feature>